<name>A0A6A7A7E4_9PLEO</name>
<sequence>MGNVVTRLTHHKSRHTHREIVVPVPGSSNLSIEDADAPKIDPYQHPSPPAKPALHPVPEAIIAAAERGMIAENFMCSDLPSPVFRHAHAETRYGYFPDAHEDRQQSLESEESQAHESDAVERHGGMVLTRGEEACGGAGKRGGWRGRSVRWKGVGV</sequence>
<evidence type="ECO:0000313" key="2">
    <source>
        <dbReference type="Proteomes" id="UP000799424"/>
    </source>
</evidence>
<proteinExistence type="predicted"/>
<organism evidence="1 2">
    <name type="scientific">Ophiobolus disseminans</name>
    <dbReference type="NCBI Taxonomy" id="1469910"/>
    <lineage>
        <taxon>Eukaryota</taxon>
        <taxon>Fungi</taxon>
        <taxon>Dikarya</taxon>
        <taxon>Ascomycota</taxon>
        <taxon>Pezizomycotina</taxon>
        <taxon>Dothideomycetes</taxon>
        <taxon>Pleosporomycetidae</taxon>
        <taxon>Pleosporales</taxon>
        <taxon>Pleosporineae</taxon>
        <taxon>Phaeosphaeriaceae</taxon>
        <taxon>Ophiobolus</taxon>
    </lineage>
</organism>
<gene>
    <name evidence="1" type="ORF">CC86DRAFT_437868</name>
</gene>
<protein>
    <submittedName>
        <fullName evidence="1">Uncharacterized protein</fullName>
    </submittedName>
</protein>
<dbReference type="Proteomes" id="UP000799424">
    <property type="component" value="Unassembled WGS sequence"/>
</dbReference>
<dbReference type="OrthoDB" id="3800315at2759"/>
<reference evidence="1" key="1">
    <citation type="journal article" date="2020" name="Stud. Mycol.">
        <title>101 Dothideomycetes genomes: a test case for predicting lifestyles and emergence of pathogens.</title>
        <authorList>
            <person name="Haridas S."/>
            <person name="Albert R."/>
            <person name="Binder M."/>
            <person name="Bloem J."/>
            <person name="Labutti K."/>
            <person name="Salamov A."/>
            <person name="Andreopoulos B."/>
            <person name="Baker S."/>
            <person name="Barry K."/>
            <person name="Bills G."/>
            <person name="Bluhm B."/>
            <person name="Cannon C."/>
            <person name="Castanera R."/>
            <person name="Culley D."/>
            <person name="Daum C."/>
            <person name="Ezra D."/>
            <person name="Gonzalez J."/>
            <person name="Henrissat B."/>
            <person name="Kuo A."/>
            <person name="Liang C."/>
            <person name="Lipzen A."/>
            <person name="Lutzoni F."/>
            <person name="Magnuson J."/>
            <person name="Mondo S."/>
            <person name="Nolan M."/>
            <person name="Ohm R."/>
            <person name="Pangilinan J."/>
            <person name="Park H.-J."/>
            <person name="Ramirez L."/>
            <person name="Alfaro M."/>
            <person name="Sun H."/>
            <person name="Tritt A."/>
            <person name="Yoshinaga Y."/>
            <person name="Zwiers L.-H."/>
            <person name="Turgeon B."/>
            <person name="Goodwin S."/>
            <person name="Spatafora J."/>
            <person name="Crous P."/>
            <person name="Grigoriev I."/>
        </authorList>
    </citation>
    <scope>NUCLEOTIDE SEQUENCE</scope>
    <source>
        <strain evidence="1">CBS 113818</strain>
    </source>
</reference>
<dbReference type="EMBL" id="MU006222">
    <property type="protein sequence ID" value="KAF2828515.1"/>
    <property type="molecule type" value="Genomic_DNA"/>
</dbReference>
<evidence type="ECO:0000313" key="1">
    <source>
        <dbReference type="EMBL" id="KAF2828515.1"/>
    </source>
</evidence>
<keyword evidence="2" id="KW-1185">Reference proteome</keyword>
<accession>A0A6A7A7E4</accession>
<dbReference type="AlphaFoldDB" id="A0A6A7A7E4"/>